<organism evidence="6 7">
    <name type="scientific">Gnomoniopsis smithogilvyi</name>
    <dbReference type="NCBI Taxonomy" id="1191159"/>
    <lineage>
        <taxon>Eukaryota</taxon>
        <taxon>Fungi</taxon>
        <taxon>Dikarya</taxon>
        <taxon>Ascomycota</taxon>
        <taxon>Pezizomycotina</taxon>
        <taxon>Sordariomycetes</taxon>
        <taxon>Sordariomycetidae</taxon>
        <taxon>Diaporthales</taxon>
        <taxon>Gnomoniaceae</taxon>
        <taxon>Gnomoniopsis</taxon>
    </lineage>
</organism>
<sequence length="1033" mass="116602">MKRLGVTITDPLVKYNALLASGTFSPDLAQHRLAHHLQKLYLRLKDYQPPNEYRNKIIKITQALDSARENETEQLAVRSHPIRRNPIFARFFRQTEGPEDRLALTRILTSHQAALEVDSPKGLFLSGEVGTGKSMLLDLLADGLPTSRKRRWHFNTFMLYTISRLEQFRKARPDMDRQDSEWSLLWMAKEMIETSPILFLDEFQLPDRASSKILSNLFIPFFQLGGVLVASSNRMPDELEKATGNFQAPPATGGLVRHLFGGAGAKQRGELFGSTSDFAAFLEVLKARCDFWHMEGAKDWRRRDLTDHGISERFAEAAGFRKEEDMPVDNEVLSLTDDVGDSTTPRKYALTVDEQETWNRMILDAINNPVITSVPWKPTTRVVYGRSVTIPRQHEGVSFWDFNELVHTFGPADYITLASNFHTFIIDKVPVLPVSMKNEARRFITLLDALYEARCKLLIRAEVGPDNLFFPEQNRRKLGTPGLTTVSRTTTRTTTTARPGDHEDATYSETIAEVYQDSAAPFRPNISSYHDTSSSSTSAEIDSDFGLLGQKIDFVNTSAFTGEDERFAYKRAASRLWEMCSASWHSRTGPPENWWTPLPREARHWEGQEPTRPLGKEYSMGADGGRQGDVRWGPSVDLDEPAGLSKWRVDDLRNGGQSTNDVLSQGPFTANPRSSTLLVSLQNSHLSILKSQPKRELSTEMLASRTAALHQVHRALLTTPASEPLPDTLISLNFQDQPFGTSWAYSRQADPQSRPGFSDGDVDARTWLMPHFSFWAWKLPFIGSMARAAEAIAGIESAMPFAKKMPKAVWRGTTWFNSVHNPRLRANLLGATKGKSWADVEALKWDTVSTDTKNGERTASNSLMIEDFCKYKYVLYTEGVTYSGRFQFLQMCGSVLITPAIAWMQHTTHMVRPVFSYSLKGMEGRWTASEMTKRAWPVDWGVGEANAVFVKPDWSDLEDVIHWLEDHPLEAEGIARRQSETFVDGGYFSPAAEMCYWRALIRGWSEAVRWDAEDLRALGDGQTFEAFALTNGD</sequence>
<comment type="similarity">
    <text evidence="1">Belongs to the AFG1 ATPase family.</text>
</comment>
<keyword evidence="7" id="KW-1185">Reference proteome</keyword>
<feature type="region of interest" description="Disordered" evidence="4">
    <location>
        <begin position="480"/>
        <end position="502"/>
    </location>
</feature>
<dbReference type="Proteomes" id="UP001140453">
    <property type="component" value="Unassembled WGS sequence"/>
</dbReference>
<dbReference type="AlphaFoldDB" id="A0A9W8Z025"/>
<dbReference type="GO" id="GO:0005524">
    <property type="term" value="F:ATP binding"/>
    <property type="evidence" value="ECO:0007669"/>
    <property type="project" value="UniProtKB-KW"/>
</dbReference>
<keyword evidence="2" id="KW-0547">Nucleotide-binding</keyword>
<dbReference type="Pfam" id="PF05686">
    <property type="entry name" value="Glyco_transf_90"/>
    <property type="match status" value="1"/>
</dbReference>
<dbReference type="PANTHER" id="PTHR12169">
    <property type="entry name" value="ATPASE N2B"/>
    <property type="match status" value="1"/>
</dbReference>
<evidence type="ECO:0000256" key="4">
    <source>
        <dbReference type="SAM" id="MobiDB-lite"/>
    </source>
</evidence>
<protein>
    <recommendedName>
        <fullName evidence="5">Glycosyl transferase CAP10 domain-containing protein</fullName>
    </recommendedName>
</protein>
<dbReference type="PANTHER" id="PTHR12169:SF2">
    <property type="entry name" value="AFG1P"/>
    <property type="match status" value="1"/>
</dbReference>
<dbReference type="EMBL" id="JAPEVB010000001">
    <property type="protein sequence ID" value="KAJ4396159.1"/>
    <property type="molecule type" value="Genomic_DNA"/>
</dbReference>
<dbReference type="InterPro" id="IPR006598">
    <property type="entry name" value="CAP10"/>
</dbReference>
<evidence type="ECO:0000259" key="5">
    <source>
        <dbReference type="SMART" id="SM00672"/>
    </source>
</evidence>
<dbReference type="GO" id="GO:0016887">
    <property type="term" value="F:ATP hydrolysis activity"/>
    <property type="evidence" value="ECO:0007669"/>
    <property type="project" value="InterPro"/>
</dbReference>
<evidence type="ECO:0000313" key="7">
    <source>
        <dbReference type="Proteomes" id="UP001140453"/>
    </source>
</evidence>
<reference evidence="6" key="1">
    <citation type="submission" date="2022-10" db="EMBL/GenBank/DDBJ databases">
        <title>Tapping the CABI collections for fungal endophytes: first genome assemblies for Collariella, Neodidymelliopsis, Ascochyta clinopodiicola, Didymella pomorum, Didymosphaeria variabile, Neocosmospora piperis and Neocucurbitaria cava.</title>
        <authorList>
            <person name="Hill R."/>
        </authorList>
    </citation>
    <scope>NUCLEOTIDE SEQUENCE</scope>
    <source>
        <strain evidence="6">IMI 355082</strain>
    </source>
</reference>
<feature type="compositionally biased region" description="Low complexity" evidence="4">
    <location>
        <begin position="484"/>
        <end position="498"/>
    </location>
</feature>
<evidence type="ECO:0000313" key="6">
    <source>
        <dbReference type="EMBL" id="KAJ4396159.1"/>
    </source>
</evidence>
<dbReference type="OrthoDB" id="548867at2759"/>
<dbReference type="GO" id="GO:0005739">
    <property type="term" value="C:mitochondrion"/>
    <property type="evidence" value="ECO:0007669"/>
    <property type="project" value="TreeGrafter"/>
</dbReference>
<evidence type="ECO:0000256" key="1">
    <source>
        <dbReference type="ARBA" id="ARBA00010322"/>
    </source>
</evidence>
<dbReference type="SUPFAM" id="SSF52540">
    <property type="entry name" value="P-loop containing nucleoside triphosphate hydrolases"/>
    <property type="match status" value="1"/>
</dbReference>
<evidence type="ECO:0000256" key="3">
    <source>
        <dbReference type="ARBA" id="ARBA00022840"/>
    </source>
</evidence>
<proteinExistence type="inferred from homology"/>
<feature type="domain" description="Glycosyl transferase CAP10" evidence="5">
    <location>
        <begin position="724"/>
        <end position="1011"/>
    </location>
</feature>
<dbReference type="InterPro" id="IPR005654">
    <property type="entry name" value="ATPase_AFG1-like"/>
</dbReference>
<dbReference type="InterPro" id="IPR027417">
    <property type="entry name" value="P-loop_NTPase"/>
</dbReference>
<comment type="caution">
    <text evidence="6">The sequence shown here is derived from an EMBL/GenBank/DDBJ whole genome shotgun (WGS) entry which is preliminary data.</text>
</comment>
<evidence type="ECO:0000256" key="2">
    <source>
        <dbReference type="ARBA" id="ARBA00022741"/>
    </source>
</evidence>
<dbReference type="Gene3D" id="3.40.50.300">
    <property type="entry name" value="P-loop containing nucleotide triphosphate hydrolases"/>
    <property type="match status" value="1"/>
</dbReference>
<dbReference type="Pfam" id="PF03969">
    <property type="entry name" value="AFG1_ATPase"/>
    <property type="match status" value="2"/>
</dbReference>
<dbReference type="CDD" id="cd00009">
    <property type="entry name" value="AAA"/>
    <property type="match status" value="1"/>
</dbReference>
<accession>A0A9W8Z025</accession>
<keyword evidence="3" id="KW-0067">ATP-binding</keyword>
<name>A0A9W8Z025_9PEZI</name>
<gene>
    <name evidence="6" type="ORF">N0V93_000378</name>
</gene>
<dbReference type="SMART" id="SM00672">
    <property type="entry name" value="CAP10"/>
    <property type="match status" value="1"/>
</dbReference>